<dbReference type="EMBL" id="QRDV01000001">
    <property type="protein sequence ID" value="RED46463.1"/>
    <property type="molecule type" value="Genomic_DNA"/>
</dbReference>
<organism evidence="2 3">
    <name type="scientific">Winogradskyella eximia</name>
    <dbReference type="NCBI Taxonomy" id="262006"/>
    <lineage>
        <taxon>Bacteria</taxon>
        <taxon>Pseudomonadati</taxon>
        <taxon>Bacteroidota</taxon>
        <taxon>Flavobacteriia</taxon>
        <taxon>Flavobacteriales</taxon>
        <taxon>Flavobacteriaceae</taxon>
        <taxon>Winogradskyella</taxon>
    </lineage>
</organism>
<comment type="caution">
    <text evidence="2">The sequence shown here is derived from an EMBL/GenBank/DDBJ whole genome shotgun (WGS) entry which is preliminary data.</text>
</comment>
<proteinExistence type="predicted"/>
<evidence type="ECO:0000256" key="1">
    <source>
        <dbReference type="SAM" id="Phobius"/>
    </source>
</evidence>
<dbReference type="RefSeq" id="WP_115815596.1">
    <property type="nucleotide sequence ID" value="NZ_QRDV01000001.1"/>
</dbReference>
<evidence type="ECO:0000313" key="3">
    <source>
        <dbReference type="Proteomes" id="UP000256980"/>
    </source>
</evidence>
<sequence length="257" mass="29514">MWKLFKRVFLIINIKTFVITGLAIASTAFCLHFHIKADFPLTLIGTAIVFPIVFSIGGAYKRREVALDKYGSIKAHGRALYFAVSDWLENPPQELKDELKVHLGNLLSSCKHVFSNPVSDLEENEKAVYRSFQDLSKFIKSMRSYGLPSGEASRSNQFLSKMMISFERVKHIYQYRTPRTLRTYSDIFIVVLPVIYGPHFAHNVTSYNYGLEFAVPIMFSVILVALDNIQSHLENPFDQQGEDDVYINDEKFIRNLD</sequence>
<reference evidence="2 3" key="1">
    <citation type="submission" date="2018-07" db="EMBL/GenBank/DDBJ databases">
        <title>Genomic Encyclopedia of Type Strains, Phase III (KMG-III): the genomes of soil and plant-associated and newly described type strains.</title>
        <authorList>
            <person name="Whitman W."/>
        </authorList>
    </citation>
    <scope>NUCLEOTIDE SEQUENCE [LARGE SCALE GENOMIC DNA]</scope>
    <source>
        <strain evidence="2 3">CECT 7946</strain>
    </source>
</reference>
<keyword evidence="1" id="KW-0472">Membrane</keyword>
<gene>
    <name evidence="2" type="ORF">DFQ10_101233</name>
</gene>
<keyword evidence="1" id="KW-0812">Transmembrane</keyword>
<dbReference type="PANTHER" id="PTHR36970:SF1">
    <property type="entry name" value="BESTROPHIN HOMOLOG"/>
    <property type="match status" value="1"/>
</dbReference>
<feature type="transmembrane region" description="Helical" evidence="1">
    <location>
        <begin position="207"/>
        <end position="226"/>
    </location>
</feature>
<evidence type="ECO:0008006" key="4">
    <source>
        <dbReference type="Google" id="ProtNLM"/>
    </source>
</evidence>
<protein>
    <recommendedName>
        <fullName evidence="4">Bestrophin RFP-TM (Chloride channel)</fullName>
    </recommendedName>
</protein>
<dbReference type="PANTHER" id="PTHR36970">
    <property type="entry name" value="UNNAMED PRODUCT"/>
    <property type="match status" value="1"/>
</dbReference>
<dbReference type="AlphaFoldDB" id="A0A3D9HAF0"/>
<keyword evidence="1" id="KW-1133">Transmembrane helix</keyword>
<dbReference type="Proteomes" id="UP000256980">
    <property type="component" value="Unassembled WGS sequence"/>
</dbReference>
<evidence type="ECO:0000313" key="2">
    <source>
        <dbReference type="EMBL" id="RED46463.1"/>
    </source>
</evidence>
<feature type="transmembrane region" description="Helical" evidence="1">
    <location>
        <begin position="12"/>
        <end position="35"/>
    </location>
</feature>
<keyword evidence="3" id="KW-1185">Reference proteome</keyword>
<dbReference type="OrthoDB" id="977563at2"/>
<feature type="transmembrane region" description="Helical" evidence="1">
    <location>
        <begin position="41"/>
        <end position="60"/>
    </location>
</feature>
<feature type="transmembrane region" description="Helical" evidence="1">
    <location>
        <begin position="183"/>
        <end position="201"/>
    </location>
</feature>
<accession>A0A3D9HAF0</accession>
<name>A0A3D9HAF0_9FLAO</name>